<dbReference type="AlphaFoldDB" id="A0AAX3JCE9"/>
<dbReference type="Proteomes" id="UP000433737">
    <property type="component" value="Unassembled WGS sequence"/>
</dbReference>
<reference evidence="2 3" key="1">
    <citation type="submission" date="2019-10" db="EMBL/GenBank/DDBJ databases">
        <authorList>
            <person name="Karimi E."/>
        </authorList>
    </citation>
    <scope>NUCLEOTIDE SEQUENCE [LARGE SCALE GENOMIC DNA]</scope>
    <source>
        <strain evidence="2">Pantoea sp. 111</strain>
    </source>
</reference>
<proteinExistence type="predicted"/>
<dbReference type="Pfam" id="PF11195">
    <property type="entry name" value="Tad2-like"/>
    <property type="match status" value="1"/>
</dbReference>
<protein>
    <recommendedName>
        <fullName evidence="1">Thoeris anti-defense 2-like domain-containing protein</fullName>
    </recommendedName>
</protein>
<organism evidence="2 3">
    <name type="scientific">Pantoea brenneri</name>
    <dbReference type="NCBI Taxonomy" id="472694"/>
    <lineage>
        <taxon>Bacteria</taxon>
        <taxon>Pseudomonadati</taxon>
        <taxon>Pseudomonadota</taxon>
        <taxon>Gammaproteobacteria</taxon>
        <taxon>Enterobacterales</taxon>
        <taxon>Erwiniaceae</taxon>
        <taxon>Pantoea</taxon>
    </lineage>
</organism>
<name>A0AAX3JCE9_9GAMM</name>
<dbReference type="EMBL" id="CABWMH010000052">
    <property type="protein sequence ID" value="VXC60017.1"/>
    <property type="molecule type" value="Genomic_DNA"/>
</dbReference>
<evidence type="ECO:0000259" key="1">
    <source>
        <dbReference type="Pfam" id="PF11195"/>
    </source>
</evidence>
<feature type="domain" description="Thoeris anti-defense 2-like" evidence="1">
    <location>
        <begin position="110"/>
        <end position="194"/>
    </location>
</feature>
<evidence type="ECO:0000313" key="3">
    <source>
        <dbReference type="Proteomes" id="UP000433737"/>
    </source>
</evidence>
<dbReference type="RefSeq" id="WP_159224249.1">
    <property type="nucleotide sequence ID" value="NZ_LR733503.1"/>
</dbReference>
<sequence>MMTAQQLNATIAMIADAHADYAGDYMALLAVIERLGYAITETSETKNDGYAAVISKSGLTMTGYGETLNHAACAALIKLNDLILRNEALIEKGELSFRQEHAPLAVAQLWLSEGCKVARATWGKGVYLRLSRGTMRAALNGTDMYGVPARYFDCNPEATVTQMPQLLLIDAEQLTVSDWSPASTDILASDWKLV</sequence>
<evidence type="ECO:0000313" key="2">
    <source>
        <dbReference type="EMBL" id="VXC60017.1"/>
    </source>
</evidence>
<dbReference type="InterPro" id="IPR021361">
    <property type="entry name" value="Tad2-like_dom"/>
</dbReference>
<gene>
    <name evidence="2" type="ORF">PANT111_560071</name>
</gene>
<accession>A0AAX3JCE9</accession>
<comment type="caution">
    <text evidence="2">The sequence shown here is derived from an EMBL/GenBank/DDBJ whole genome shotgun (WGS) entry which is preliminary data.</text>
</comment>